<accession>A0A8B8A266</accession>
<dbReference type="SMART" id="SM00034">
    <property type="entry name" value="CLECT"/>
    <property type="match status" value="1"/>
</dbReference>
<name>A0A8B8A266_ACAPL</name>
<dbReference type="CDD" id="cd00037">
    <property type="entry name" value="CLECT"/>
    <property type="match status" value="1"/>
</dbReference>
<feature type="domain" description="C-type lectin" evidence="3">
    <location>
        <begin position="44"/>
        <end position="164"/>
    </location>
</feature>
<dbReference type="Proteomes" id="UP000694845">
    <property type="component" value="Unplaced"/>
</dbReference>
<dbReference type="InterPro" id="IPR016187">
    <property type="entry name" value="CTDL_fold"/>
</dbReference>
<proteinExistence type="predicted"/>
<feature type="signal peptide" evidence="2">
    <location>
        <begin position="1"/>
        <end position="24"/>
    </location>
</feature>
<keyword evidence="1" id="KW-1015">Disulfide bond</keyword>
<organism evidence="4 5">
    <name type="scientific">Acanthaster planci</name>
    <name type="common">Crown-of-thorns starfish</name>
    <dbReference type="NCBI Taxonomy" id="133434"/>
    <lineage>
        <taxon>Eukaryota</taxon>
        <taxon>Metazoa</taxon>
        <taxon>Echinodermata</taxon>
        <taxon>Eleutherozoa</taxon>
        <taxon>Asterozoa</taxon>
        <taxon>Asteroidea</taxon>
        <taxon>Valvatacea</taxon>
        <taxon>Valvatida</taxon>
        <taxon>Acanthasteridae</taxon>
        <taxon>Acanthaster</taxon>
    </lineage>
</organism>
<dbReference type="InterPro" id="IPR001304">
    <property type="entry name" value="C-type_lectin-like"/>
</dbReference>
<protein>
    <submittedName>
        <fullName evidence="5">Regenerating islet-derived protein 3-gamma-like isoform X1</fullName>
    </submittedName>
</protein>
<evidence type="ECO:0000313" key="5">
    <source>
        <dbReference type="RefSeq" id="XP_022111779.1"/>
    </source>
</evidence>
<feature type="chain" id="PRO_5034143629" evidence="2">
    <location>
        <begin position="25"/>
        <end position="279"/>
    </location>
</feature>
<dbReference type="InterPro" id="IPR050111">
    <property type="entry name" value="C-type_lectin/snaclec_domain"/>
</dbReference>
<evidence type="ECO:0000256" key="2">
    <source>
        <dbReference type="SAM" id="SignalP"/>
    </source>
</evidence>
<evidence type="ECO:0000256" key="1">
    <source>
        <dbReference type="ARBA" id="ARBA00023157"/>
    </source>
</evidence>
<dbReference type="KEGG" id="aplc:110991021"/>
<evidence type="ECO:0000313" key="4">
    <source>
        <dbReference type="Proteomes" id="UP000694845"/>
    </source>
</evidence>
<dbReference type="PANTHER" id="PTHR22803">
    <property type="entry name" value="MANNOSE, PHOSPHOLIPASE, LECTIN RECEPTOR RELATED"/>
    <property type="match status" value="1"/>
</dbReference>
<dbReference type="SUPFAM" id="SSF56436">
    <property type="entry name" value="C-type lectin-like"/>
    <property type="match status" value="1"/>
</dbReference>
<dbReference type="Pfam" id="PF00059">
    <property type="entry name" value="Lectin_C"/>
    <property type="match status" value="1"/>
</dbReference>
<keyword evidence="2" id="KW-0732">Signal</keyword>
<keyword evidence="4" id="KW-1185">Reference proteome</keyword>
<evidence type="ECO:0000259" key="3">
    <source>
        <dbReference type="PROSITE" id="PS50041"/>
    </source>
</evidence>
<dbReference type="PROSITE" id="PS00615">
    <property type="entry name" value="C_TYPE_LECTIN_1"/>
    <property type="match status" value="1"/>
</dbReference>
<sequence length="279" mass="31643">MDPQLCQECCLVVCIGLCIANALGSSSQDLMTTDTVCPSGFTSFESSCYRLVSDSPTDGYTARNECQNLAPDSHLGYIQSQAEQTFLQEWAKEHGVRIDYWFGLTYTSDVDHPMWLDGSPIGNYTAWDRFGPLDEESPCVRLRRSSDYLWNDRNCDNRFGYICELERSDNDVVPLPTPTREPAASPTSYTNSGNFKAGSANMAAPTDNYLLRRLTVASLIRCSQYCLKYNACASFNYKLDQSQRDFQELLHSCELLSKQFSDDTLIQNKGFKHYRRKTM</sequence>
<dbReference type="InterPro" id="IPR018378">
    <property type="entry name" value="C-type_lectin_CS"/>
</dbReference>
<reference evidence="5" key="1">
    <citation type="submission" date="2025-08" db="UniProtKB">
        <authorList>
            <consortium name="RefSeq"/>
        </authorList>
    </citation>
    <scope>IDENTIFICATION</scope>
</reference>
<dbReference type="PROSITE" id="PS50041">
    <property type="entry name" value="C_TYPE_LECTIN_2"/>
    <property type="match status" value="1"/>
</dbReference>
<gene>
    <name evidence="5" type="primary">LOC110991021</name>
</gene>
<dbReference type="AlphaFoldDB" id="A0A8B8A266"/>
<dbReference type="GeneID" id="110991021"/>
<dbReference type="RefSeq" id="XP_022111779.1">
    <property type="nucleotide sequence ID" value="XM_022256087.1"/>
</dbReference>
<dbReference type="Gene3D" id="3.10.100.10">
    <property type="entry name" value="Mannose-Binding Protein A, subunit A"/>
    <property type="match status" value="1"/>
</dbReference>
<dbReference type="InterPro" id="IPR016186">
    <property type="entry name" value="C-type_lectin-like/link_sf"/>
</dbReference>
<dbReference type="OrthoDB" id="5858677at2759"/>